<dbReference type="KEGG" id="smaa:IT774_02650"/>
<dbReference type="PANTHER" id="PTHR34819">
    <property type="entry name" value="LARGE CYSTEINE-RICH PERIPLASMIC PROTEIN OMCB"/>
    <property type="match status" value="1"/>
</dbReference>
<proteinExistence type="predicted"/>
<reference evidence="2 3" key="1">
    <citation type="submission" date="2020-11" db="EMBL/GenBank/DDBJ databases">
        <title>Complete genome sequence for Salinimonas sp. strain G2-b.</title>
        <authorList>
            <person name="Park S.-J."/>
        </authorList>
    </citation>
    <scope>NUCLEOTIDE SEQUENCE [LARGE SCALE GENOMIC DNA]</scope>
    <source>
        <strain evidence="2 3">G2-b</strain>
    </source>
</reference>
<dbReference type="PANTHER" id="PTHR34819:SF3">
    <property type="entry name" value="CELL SURFACE PROTEIN"/>
    <property type="match status" value="1"/>
</dbReference>
<organism evidence="2 3">
    <name type="scientific">Salinimonas marina</name>
    <dbReference type="NCBI Taxonomy" id="2785918"/>
    <lineage>
        <taxon>Bacteria</taxon>
        <taxon>Pseudomonadati</taxon>
        <taxon>Pseudomonadota</taxon>
        <taxon>Gammaproteobacteria</taxon>
        <taxon>Alteromonadales</taxon>
        <taxon>Alteromonadaceae</taxon>
        <taxon>Alteromonas/Salinimonas group</taxon>
        <taxon>Salinimonas</taxon>
    </lineage>
</organism>
<dbReference type="InterPro" id="IPR047589">
    <property type="entry name" value="DUF11_rpt"/>
</dbReference>
<dbReference type="EMBL" id="CP064795">
    <property type="protein sequence ID" value="QPG06137.1"/>
    <property type="molecule type" value="Genomic_DNA"/>
</dbReference>
<dbReference type="AlphaFoldDB" id="A0A7S9DYF5"/>
<keyword evidence="3" id="KW-1185">Reference proteome</keyword>
<dbReference type="NCBIfam" id="TIGR01451">
    <property type="entry name" value="B_ant_repeat"/>
    <property type="match status" value="2"/>
</dbReference>
<dbReference type="Pfam" id="PF01345">
    <property type="entry name" value="DUF11"/>
    <property type="match status" value="2"/>
</dbReference>
<evidence type="ECO:0000313" key="2">
    <source>
        <dbReference type="EMBL" id="QPG06137.1"/>
    </source>
</evidence>
<name>A0A7S9DYF5_9ALTE</name>
<feature type="domain" description="DUF11" evidence="1">
    <location>
        <begin position="394"/>
        <end position="484"/>
    </location>
</feature>
<gene>
    <name evidence="2" type="ORF">IT774_02650</name>
</gene>
<evidence type="ECO:0000313" key="3">
    <source>
        <dbReference type="Proteomes" id="UP000595095"/>
    </source>
</evidence>
<accession>A0A7S9DYF5</accession>
<dbReference type="InterPro" id="IPR001434">
    <property type="entry name" value="OmcB-like_DUF11"/>
</dbReference>
<dbReference type="InterPro" id="IPR051172">
    <property type="entry name" value="Chlamydia_OmcB"/>
</dbReference>
<protein>
    <submittedName>
        <fullName evidence="2">DUF11 domain-containing protein</fullName>
    </submittedName>
</protein>
<dbReference type="RefSeq" id="WP_195811214.1">
    <property type="nucleotide sequence ID" value="NZ_CP064795.1"/>
</dbReference>
<feature type="domain" description="DUF11" evidence="1">
    <location>
        <begin position="554"/>
        <end position="660"/>
    </location>
</feature>
<evidence type="ECO:0000259" key="1">
    <source>
        <dbReference type="Pfam" id="PF01345"/>
    </source>
</evidence>
<sequence>MQLDMPTGVRFEEAAVSVPGQINYTGVSAATADANNQVQLNLGEVTNAPDNDPANDFFMVSVTGVVEDSPGTQSGDLLGFTGRAAGNSVLASPSNLEVIVIEPALNVTFEADKNAVTLGDVVTFTFTATPEAGSSNAYDTGLVLTLPTGLTLEAGSFAGSGMADESQSGVLAANLGTIVATEGARQFSFKARVDSDAAIDSALSVTTQSASFSSLAAANNDERIYSFSVAETIAADDASFISADQSMFLTYDANGNGQVDAADELTINTTITTNNGFDAPEFEFFHRIPASTAYKAGTAQTSAGVLDDSAGIRVTQETLAENQILNISFVVTVSDTAPPGSFISAQGSVDSAATVSEPTDADANDANGDQANRLRISGREGEVTATISQQQFSLTHDADNDERVSAGDTLTFRYTLTNNGTVDLTNVAVQQPIPAGLSYVNGSAVLPGADSVAVSANILTGELAVLPAGASVVLSFAATIDDIIPTTTSRSFLLQGRLSSNETGSRDFDANGIAADGSQPLQIFAVGHDASAQPAVELTQSWYLKHDMDGDGMVDNGDEITFILQASNYGSGAASQVVVTQSYPDNTRYVQNSAQVSQGAVGRESPSLVANLGSLAPGAVASVSYTLRVEGPDNNFVIDSQASVSGSNFSTLSADDNSNAADGRNPLLVQVTDALTPALTVASQITATSDNQTTGTDIVQGETVTLEYTLNVPVGSHEQVSAQILLPENMPVISATLARNFDTGLRAALNPGDINAQSANTSVSVDVIQTIDSATVELGG</sequence>
<dbReference type="Proteomes" id="UP000595095">
    <property type="component" value="Chromosome"/>
</dbReference>